<dbReference type="EMBL" id="RJVA01000012">
    <property type="protein sequence ID" value="ROQ92189.1"/>
    <property type="molecule type" value="Genomic_DNA"/>
</dbReference>
<accession>A0A3N1US37</accession>
<dbReference type="InterPro" id="IPR004488">
    <property type="entry name" value="Mg/Co-transport_prot_CorA"/>
</dbReference>
<feature type="compositionally biased region" description="Basic residues" evidence="9">
    <location>
        <begin position="1"/>
        <end position="12"/>
    </location>
</feature>
<comment type="similarity">
    <text evidence="2 8">Belongs to the CorA metal ion transporter (MIT) (TC 1.A.35) family.</text>
</comment>
<comment type="subcellular location">
    <subcellularLocation>
        <location evidence="1">Cell membrane</location>
        <topology evidence="1">Multi-pass membrane protein</topology>
    </subcellularLocation>
    <subcellularLocation>
        <location evidence="8">Membrane</location>
        <topology evidence="8">Multi-pass membrane protein</topology>
    </subcellularLocation>
</comment>
<dbReference type="GO" id="GO:0015087">
    <property type="term" value="F:cobalt ion transmembrane transporter activity"/>
    <property type="evidence" value="ECO:0007669"/>
    <property type="project" value="UniProtKB-UniRule"/>
</dbReference>
<keyword evidence="6 8" id="KW-1133">Transmembrane helix</keyword>
<dbReference type="AlphaFoldDB" id="A0A3N1US37"/>
<dbReference type="GO" id="GO:0050897">
    <property type="term" value="F:cobalt ion binding"/>
    <property type="evidence" value="ECO:0007669"/>
    <property type="project" value="TreeGrafter"/>
</dbReference>
<keyword evidence="11" id="KW-1185">Reference proteome</keyword>
<dbReference type="PANTHER" id="PTHR46494">
    <property type="entry name" value="CORA FAMILY METAL ION TRANSPORTER (EUROFUNG)"/>
    <property type="match status" value="1"/>
</dbReference>
<evidence type="ECO:0000256" key="1">
    <source>
        <dbReference type="ARBA" id="ARBA00004651"/>
    </source>
</evidence>
<evidence type="ECO:0000256" key="5">
    <source>
        <dbReference type="ARBA" id="ARBA00022692"/>
    </source>
</evidence>
<dbReference type="PANTHER" id="PTHR46494:SF1">
    <property type="entry name" value="CORA FAMILY METAL ION TRANSPORTER (EUROFUNG)"/>
    <property type="match status" value="1"/>
</dbReference>
<dbReference type="SUPFAM" id="SSF143865">
    <property type="entry name" value="CorA soluble domain-like"/>
    <property type="match status" value="1"/>
</dbReference>
<dbReference type="NCBIfam" id="TIGR00383">
    <property type="entry name" value="corA"/>
    <property type="match status" value="1"/>
</dbReference>
<keyword evidence="8" id="KW-0460">Magnesium</keyword>
<keyword evidence="4 8" id="KW-1003">Cell membrane</keyword>
<dbReference type="Gene3D" id="1.20.58.340">
    <property type="entry name" value="Magnesium transport protein CorA, transmembrane region"/>
    <property type="match status" value="2"/>
</dbReference>
<feature type="transmembrane region" description="Helical" evidence="8">
    <location>
        <begin position="335"/>
        <end position="355"/>
    </location>
</feature>
<protein>
    <recommendedName>
        <fullName evidence="8">Magnesium transport protein CorA</fullName>
    </recommendedName>
</protein>
<comment type="caution">
    <text evidence="10">The sequence shown here is derived from an EMBL/GenBank/DDBJ whole genome shotgun (WGS) entry which is preliminary data.</text>
</comment>
<comment type="function">
    <text evidence="8">Mediates influx of magnesium ions.</text>
</comment>
<dbReference type="GO" id="GO:0015095">
    <property type="term" value="F:magnesium ion transmembrane transporter activity"/>
    <property type="evidence" value="ECO:0007669"/>
    <property type="project" value="UniProtKB-UniRule"/>
</dbReference>
<gene>
    <name evidence="8" type="primary">corA</name>
    <name evidence="10" type="ORF">EDC27_1883</name>
</gene>
<evidence type="ECO:0000256" key="6">
    <source>
        <dbReference type="ARBA" id="ARBA00022989"/>
    </source>
</evidence>
<organism evidence="10 11">
    <name type="scientific">Desulfosoma caldarium</name>
    <dbReference type="NCBI Taxonomy" id="610254"/>
    <lineage>
        <taxon>Bacteria</taxon>
        <taxon>Pseudomonadati</taxon>
        <taxon>Thermodesulfobacteriota</taxon>
        <taxon>Syntrophobacteria</taxon>
        <taxon>Syntrophobacterales</taxon>
        <taxon>Syntrophobacteraceae</taxon>
        <taxon>Desulfosoma</taxon>
    </lineage>
</organism>
<feature type="region of interest" description="Disordered" evidence="9">
    <location>
        <begin position="1"/>
        <end position="23"/>
    </location>
</feature>
<evidence type="ECO:0000256" key="4">
    <source>
        <dbReference type="ARBA" id="ARBA00022475"/>
    </source>
</evidence>
<dbReference type="OrthoDB" id="9803416at2"/>
<name>A0A3N1US37_9BACT</name>
<dbReference type="FunFam" id="1.20.58.340:FF:000012">
    <property type="entry name" value="Magnesium transport protein CorA"/>
    <property type="match status" value="1"/>
</dbReference>
<dbReference type="GO" id="GO:0000287">
    <property type="term" value="F:magnesium ion binding"/>
    <property type="evidence" value="ECO:0007669"/>
    <property type="project" value="TreeGrafter"/>
</dbReference>
<dbReference type="Gene3D" id="3.30.460.20">
    <property type="entry name" value="CorA soluble domain-like"/>
    <property type="match status" value="1"/>
</dbReference>
<keyword evidence="8" id="KW-0406">Ion transport</keyword>
<dbReference type="InterPro" id="IPR002523">
    <property type="entry name" value="MgTranspt_CorA/ZnTranspt_ZntB"/>
</dbReference>
<keyword evidence="3 8" id="KW-0813">Transport</keyword>
<dbReference type="RefSeq" id="WP_123290350.1">
    <property type="nucleotide sequence ID" value="NZ_RJVA01000012.1"/>
</dbReference>
<keyword evidence="7 8" id="KW-0472">Membrane</keyword>
<evidence type="ECO:0000256" key="2">
    <source>
        <dbReference type="ARBA" id="ARBA00009765"/>
    </source>
</evidence>
<evidence type="ECO:0000313" key="10">
    <source>
        <dbReference type="EMBL" id="ROQ92189.1"/>
    </source>
</evidence>
<dbReference type="SUPFAM" id="SSF144083">
    <property type="entry name" value="Magnesium transport protein CorA, transmembrane region"/>
    <property type="match status" value="1"/>
</dbReference>
<dbReference type="GO" id="GO:0005886">
    <property type="term" value="C:plasma membrane"/>
    <property type="evidence" value="ECO:0007669"/>
    <property type="project" value="UniProtKB-SubCell"/>
</dbReference>
<keyword evidence="5 8" id="KW-0812">Transmembrane</keyword>
<proteinExistence type="inferred from homology"/>
<dbReference type="Pfam" id="PF01544">
    <property type="entry name" value="CorA"/>
    <property type="match status" value="1"/>
</dbReference>
<dbReference type="Proteomes" id="UP000276223">
    <property type="component" value="Unassembled WGS sequence"/>
</dbReference>
<dbReference type="InterPro" id="IPR045863">
    <property type="entry name" value="CorA_TM1_TM2"/>
</dbReference>
<dbReference type="CDD" id="cd12828">
    <property type="entry name" value="TmCorA-like_1"/>
    <property type="match status" value="1"/>
</dbReference>
<feature type="transmembrane region" description="Helical" evidence="8">
    <location>
        <begin position="303"/>
        <end position="323"/>
    </location>
</feature>
<sequence>MRKSIGLKRRNRPSQSVKTTLPPGSPVFIGEKRVEKIRIDIIDYNENSIKECRDADLKECERLAKGQTVTWINVIGIHDPGIIEGIGSIFNLHPLTIEDIVNTNQRPKMEEFPDYLFIVLKMSTYNDETNNLEMEHVSLILGDNFVISFQEEEGDVFEPVRQRLRSSKGRIRKLKSDYLAYALMDAVVDHYFVAVERMGDWIEEVDDRIVAEPKQEDIQEIHRLKKNILILRKAVWPLREEIGSLEKSASHLIHPETRLFLRDLYDHTIQVIDITETFRDLVGGMHDTYLSGISNRMNEIMKVLTIFSTIFIPLTFIAGVYGTNFDNIPELHFKYGYFAMLGLMLIVALLMLRFFKRRGWI</sequence>
<dbReference type="InterPro" id="IPR045861">
    <property type="entry name" value="CorA_cytoplasmic_dom"/>
</dbReference>
<reference evidence="10 11" key="1">
    <citation type="submission" date="2018-11" db="EMBL/GenBank/DDBJ databases">
        <title>Genomic Encyclopedia of Type Strains, Phase IV (KMG-IV): sequencing the most valuable type-strain genomes for metagenomic binning, comparative biology and taxonomic classification.</title>
        <authorList>
            <person name="Goeker M."/>
        </authorList>
    </citation>
    <scope>NUCLEOTIDE SEQUENCE [LARGE SCALE GENOMIC DNA]</scope>
    <source>
        <strain evidence="10 11">DSM 22027</strain>
    </source>
</reference>
<evidence type="ECO:0000256" key="8">
    <source>
        <dbReference type="RuleBase" id="RU362010"/>
    </source>
</evidence>
<evidence type="ECO:0000313" key="11">
    <source>
        <dbReference type="Proteomes" id="UP000276223"/>
    </source>
</evidence>
<evidence type="ECO:0000256" key="3">
    <source>
        <dbReference type="ARBA" id="ARBA00022448"/>
    </source>
</evidence>
<evidence type="ECO:0000256" key="7">
    <source>
        <dbReference type="ARBA" id="ARBA00023136"/>
    </source>
</evidence>
<evidence type="ECO:0000256" key="9">
    <source>
        <dbReference type="SAM" id="MobiDB-lite"/>
    </source>
</evidence>